<organism evidence="1 2">
    <name type="scientific">Natronospirillum operosum</name>
    <dbReference type="NCBI Taxonomy" id="2759953"/>
    <lineage>
        <taxon>Bacteria</taxon>
        <taxon>Pseudomonadati</taxon>
        <taxon>Pseudomonadota</taxon>
        <taxon>Gammaproteobacteria</taxon>
        <taxon>Oceanospirillales</taxon>
        <taxon>Natronospirillaceae</taxon>
        <taxon>Natronospirillum</taxon>
    </lineage>
</organism>
<gene>
    <name evidence="1" type="ORF">E4656_15405</name>
</gene>
<proteinExistence type="predicted"/>
<evidence type="ECO:0000313" key="1">
    <source>
        <dbReference type="EMBL" id="TGG91771.1"/>
    </source>
</evidence>
<accession>A0A4Z0W4Z7</accession>
<protein>
    <submittedName>
        <fullName evidence="1">Uncharacterized protein</fullName>
    </submittedName>
</protein>
<sequence>MTESNTPATRPDMERLLANLDQLLDKMTRASSFARVNSLPRALDLCRRILQQDGGMEGLYQRAEKIDQSGLFEGSDWETPELLQARLVPSTFASDDLTLVVIECLSELRMLAISTGQYFHPQVSAEQAEHFLTQVLAFNLHYVFNLELDESQRNAQPEIQQLVRQQLDFIAHHIGLENILEHVVEEVHRLLRQRPIQITSVRTMIDRIAACLFGPGIQIGATARGAEGLVSALYGPTQGCREDPGVDAYLERVAAMDALALDAEALGFARAMHDSGLVSPYHAAFIRHILPFNDRDLFSRALGLSSTGRDCYLCYQDLVQTLTEYCIHLPTAQTLYGLSCLLERGLLYRSSIAAALWRQMNTPLHTEVRYQLTMTFGDAIDPAQLFMAGIISVLGQPLGLGQGNNPACQSTRALSMWSYTDPDFLLQLARWASRDNRVVMEFEGESLNSAELSLGMVNPLAFDLDPLSTVLVPHLDRIYAAMGNRVAERPEDPHRWINPEFHGWWVNRGFAIAVDIPTGQLHEPETFIRTFYALYNPMYNSNTPVVHPQPAGVAVTDSSARFVGWHAITILRVALDQEDIMRVYFFNPNNDSGQDWGNDVVVSTEGHGEQHGESSLPIHEFVSRLYIFHYDVTDWQLHTEAVPDTEIERVRQLMVESWAQDRLPPHDFQAEPG</sequence>
<dbReference type="RefSeq" id="WP_135484182.1">
    <property type="nucleotide sequence ID" value="NZ_SRMF01000007.1"/>
</dbReference>
<evidence type="ECO:0000313" key="2">
    <source>
        <dbReference type="Proteomes" id="UP000297475"/>
    </source>
</evidence>
<keyword evidence="2" id="KW-1185">Reference proteome</keyword>
<dbReference type="OrthoDB" id="3893742at2"/>
<dbReference type="AlphaFoldDB" id="A0A4Z0W4Z7"/>
<comment type="caution">
    <text evidence="1">The sequence shown here is derived from an EMBL/GenBank/DDBJ whole genome shotgun (WGS) entry which is preliminary data.</text>
</comment>
<dbReference type="Proteomes" id="UP000297475">
    <property type="component" value="Unassembled WGS sequence"/>
</dbReference>
<dbReference type="EMBL" id="SRMF01000007">
    <property type="protein sequence ID" value="TGG91771.1"/>
    <property type="molecule type" value="Genomic_DNA"/>
</dbReference>
<name>A0A4Z0W4Z7_9GAMM</name>
<reference evidence="1 2" key="1">
    <citation type="submission" date="2019-04" db="EMBL/GenBank/DDBJ databases">
        <title>Natronospirillum operosus gen. nov., sp. nov., a haloalkaliphilic satellite isolated from decaying biomass of laboratory culture of cyanobacterium Geitlerinema sp. and proposal of Natronospirillaceae fam. nov. and Saccharospirillaceae fam. nov.</title>
        <authorList>
            <person name="Kevbrin V."/>
            <person name="Boltyanskaya Y."/>
            <person name="Koziaeva V."/>
            <person name="Grouzdev D.S."/>
            <person name="Park M."/>
            <person name="Cho J."/>
        </authorList>
    </citation>
    <scope>NUCLEOTIDE SEQUENCE [LARGE SCALE GENOMIC DNA]</scope>
    <source>
        <strain evidence="1 2">G-116</strain>
    </source>
</reference>